<dbReference type="PROSITE" id="PS50011">
    <property type="entry name" value="PROTEIN_KINASE_DOM"/>
    <property type="match status" value="1"/>
</dbReference>
<evidence type="ECO:0000256" key="5">
    <source>
        <dbReference type="PROSITE-ProRule" id="PRU10141"/>
    </source>
</evidence>
<dbReference type="Gene3D" id="1.10.510.10">
    <property type="entry name" value="Transferase(Phosphotransferase) domain 1"/>
    <property type="match status" value="2"/>
</dbReference>
<dbReference type="Proteomes" id="UP001358586">
    <property type="component" value="Chromosome 7"/>
</dbReference>
<evidence type="ECO:0000256" key="3">
    <source>
        <dbReference type="ARBA" id="ARBA00022777"/>
    </source>
</evidence>
<dbReference type="PANTHER" id="PTHR21234:SF42">
    <property type="entry name" value="PHOSPHORYLASE SUPERFAMILY PROTEIN"/>
    <property type="match status" value="1"/>
</dbReference>
<organism evidence="7 8">
    <name type="scientific">Gossypium arboreum</name>
    <name type="common">Tree cotton</name>
    <name type="synonym">Gossypium nanking</name>
    <dbReference type="NCBI Taxonomy" id="29729"/>
    <lineage>
        <taxon>Eukaryota</taxon>
        <taxon>Viridiplantae</taxon>
        <taxon>Streptophyta</taxon>
        <taxon>Embryophyta</taxon>
        <taxon>Tracheophyta</taxon>
        <taxon>Spermatophyta</taxon>
        <taxon>Magnoliopsida</taxon>
        <taxon>eudicotyledons</taxon>
        <taxon>Gunneridae</taxon>
        <taxon>Pentapetalae</taxon>
        <taxon>rosids</taxon>
        <taxon>malvids</taxon>
        <taxon>Malvales</taxon>
        <taxon>Malvaceae</taxon>
        <taxon>Malvoideae</taxon>
        <taxon>Gossypium</taxon>
    </lineage>
</organism>
<evidence type="ECO:0000256" key="1">
    <source>
        <dbReference type="ARBA" id="ARBA00022679"/>
    </source>
</evidence>
<feature type="domain" description="Protein kinase" evidence="6">
    <location>
        <begin position="382"/>
        <end position="775"/>
    </location>
</feature>
<evidence type="ECO:0000256" key="2">
    <source>
        <dbReference type="ARBA" id="ARBA00022741"/>
    </source>
</evidence>
<dbReference type="InterPro" id="IPR011009">
    <property type="entry name" value="Kinase-like_dom_sf"/>
</dbReference>
<dbReference type="InterPro" id="IPR000845">
    <property type="entry name" value="Nucleoside_phosphorylase_d"/>
</dbReference>
<keyword evidence="8" id="KW-1185">Reference proteome</keyword>
<keyword evidence="3" id="KW-0418">Kinase</keyword>
<dbReference type="SUPFAM" id="SSF56112">
    <property type="entry name" value="Protein kinase-like (PK-like)"/>
    <property type="match status" value="1"/>
</dbReference>
<evidence type="ECO:0000256" key="4">
    <source>
        <dbReference type="ARBA" id="ARBA00022840"/>
    </source>
</evidence>
<protein>
    <recommendedName>
        <fullName evidence="6">Protein kinase domain-containing protein</fullName>
    </recommendedName>
</protein>
<keyword evidence="2 5" id="KW-0547">Nucleotide-binding</keyword>
<dbReference type="PROSITE" id="PS00108">
    <property type="entry name" value="PROTEIN_KINASE_ST"/>
    <property type="match status" value="1"/>
</dbReference>
<reference evidence="7 8" key="1">
    <citation type="submission" date="2023-03" db="EMBL/GenBank/DDBJ databases">
        <title>WGS of Gossypium arboreum.</title>
        <authorList>
            <person name="Yu D."/>
        </authorList>
    </citation>
    <scope>NUCLEOTIDE SEQUENCE [LARGE SCALE GENOMIC DNA]</scope>
    <source>
        <tissue evidence="7">Leaf</tissue>
    </source>
</reference>
<keyword evidence="1" id="KW-0808">Transferase</keyword>
<dbReference type="PROSITE" id="PS00107">
    <property type="entry name" value="PROTEIN_KINASE_ATP"/>
    <property type="match status" value="1"/>
</dbReference>
<evidence type="ECO:0000313" key="7">
    <source>
        <dbReference type="EMBL" id="KAK5817157.1"/>
    </source>
</evidence>
<dbReference type="EMBL" id="JARKNE010000007">
    <property type="protein sequence ID" value="KAK5817157.1"/>
    <property type="molecule type" value="Genomic_DNA"/>
</dbReference>
<dbReference type="PANTHER" id="PTHR21234">
    <property type="entry name" value="PURINE NUCLEOSIDE PHOSPHORYLASE"/>
    <property type="match status" value="1"/>
</dbReference>
<dbReference type="InterPro" id="IPR000719">
    <property type="entry name" value="Prot_kinase_dom"/>
</dbReference>
<dbReference type="InterPro" id="IPR017441">
    <property type="entry name" value="Protein_kinase_ATP_BS"/>
</dbReference>
<dbReference type="SMART" id="SM00220">
    <property type="entry name" value="S_TKc"/>
    <property type="match status" value="1"/>
</dbReference>
<name>A0ABR0P7E7_GOSAR</name>
<comment type="caution">
    <text evidence="7">The sequence shown here is derived from an EMBL/GenBank/DDBJ whole genome shotgun (WGS) entry which is preliminary data.</text>
</comment>
<evidence type="ECO:0000259" key="6">
    <source>
        <dbReference type="PROSITE" id="PS50011"/>
    </source>
</evidence>
<sequence length="951" mass="106072">MMGLSLKMVLFVHVLLVLGFGINGVYGLLSSSTLRNIDNINMEGPYLGIIVPNSFEMNPLLQTGSFLEDHKMPYLDFAGRRFRIGRLENERVIIVMTGLSMLNAGIATQLLITLFKVKGILHYGIAGNANSQLQIGDVTIPQFWAHTGLWNWQRYGDGPEDELALESNGDYTREIGYLRFSDYYNGTNCNNSSDNLLNNVWYQPEEIFPINGVPEQRQHAFWVPVNKHYFAIAERVQGLRLAGCVNGTCLPRPPRVVRVQRGISSNIFVDNKAYREFLNSKFNATAIDMETAAVALVCHQQNMPFIAFRSLSDLAGGGSALSNEAASFATLAAQNAVDVLLSQKPQKNLKPKFNKQKKKKKMEQPLPKSWSIHTRPEIIAKYQILERVGSGAYSDVYRARRLSDDLIVALKEVHDYQSAFREIEALQMLRNCPNVVLLHEYFWREDEDAVLVLEFLRTDLSAVIRDAKKREGAVRVGEVKRWMLQILCGVDACHRNMIVHRDLKPGNLLVSDDGVLKLADFGQARILMEPGFDGDNNQQVPVEQNIGYQEYVPPPLVAVPDAHSLPNQGCNNQAEEVTNREEYLRQLVELKAKRHAMDEADKETNTNDGYSSCLATGTISDIDDDPLKSSYSYEAEEGGNDRTGALTSCVGTRWFRAPELLYGSIDYGLEVDLWSLGCIFSELLTLEPLFPGVSDIDQLGRIINVLGNLTEEVWPSCSKLPDYRTISFAKIENPVSLEACLPNRSPDEISIVKRLVCYNPANRATAMELLNDKYFNEEPLPLPVSELHVPLTKNDHDEDSPGGWNDYDGMGSDSDFDDFGPFNVKTTSSGTETFRRCISTGECLKAFKLAGKTPALFNIPSLGDFRTVAFSLACYNPLSGLPSQVSPVLPVGRDVPRDGRLPLLHRAFSSVAGFGGPKLTWLRQKASSLEARLARCPSRCRVPNSHCLVVV</sequence>
<keyword evidence="4 5" id="KW-0067">ATP-binding</keyword>
<dbReference type="InterPro" id="IPR008271">
    <property type="entry name" value="Ser/Thr_kinase_AS"/>
</dbReference>
<dbReference type="CDD" id="cd09008">
    <property type="entry name" value="MTAN"/>
    <property type="match status" value="1"/>
</dbReference>
<evidence type="ECO:0000313" key="8">
    <source>
        <dbReference type="Proteomes" id="UP001358586"/>
    </source>
</evidence>
<dbReference type="SUPFAM" id="SSF53167">
    <property type="entry name" value="Purine and uridine phosphorylases"/>
    <property type="match status" value="1"/>
</dbReference>
<proteinExistence type="predicted"/>
<feature type="binding site" evidence="5">
    <location>
        <position position="411"/>
    </location>
    <ligand>
        <name>ATP</name>
        <dbReference type="ChEBI" id="CHEBI:30616"/>
    </ligand>
</feature>
<dbReference type="InterPro" id="IPR035994">
    <property type="entry name" value="Nucleoside_phosphorylase_sf"/>
</dbReference>
<dbReference type="Pfam" id="PF00069">
    <property type="entry name" value="Pkinase"/>
    <property type="match status" value="2"/>
</dbReference>
<dbReference type="Gene3D" id="3.40.50.1580">
    <property type="entry name" value="Nucleoside phosphorylase domain"/>
    <property type="match status" value="1"/>
</dbReference>
<accession>A0ABR0P7E7</accession>
<dbReference type="Pfam" id="PF01048">
    <property type="entry name" value="PNP_UDP_1"/>
    <property type="match status" value="1"/>
</dbReference>
<gene>
    <name evidence="7" type="ORF">PVK06_022080</name>
</gene>